<keyword evidence="1" id="KW-0175">Coiled coil</keyword>
<accession>K8EKP0</accession>
<dbReference type="AlphaFoldDB" id="K8EKP0"/>
<dbReference type="KEGG" id="bpg:Bathy11g01770"/>
<feature type="compositionally biased region" description="Low complexity" evidence="2">
    <location>
        <begin position="90"/>
        <end position="120"/>
    </location>
</feature>
<reference evidence="3 4" key="1">
    <citation type="submission" date="2011-10" db="EMBL/GenBank/DDBJ databases">
        <authorList>
            <person name="Genoscope - CEA"/>
        </authorList>
    </citation>
    <scope>NUCLEOTIDE SEQUENCE [LARGE SCALE GENOMIC DNA]</scope>
    <source>
        <strain evidence="3 4">RCC 1105</strain>
    </source>
</reference>
<feature type="compositionally biased region" description="Polar residues" evidence="2">
    <location>
        <begin position="206"/>
        <end position="216"/>
    </location>
</feature>
<dbReference type="RefSeq" id="XP_007510261.1">
    <property type="nucleotide sequence ID" value="XM_007510199.1"/>
</dbReference>
<gene>
    <name evidence="3" type="ordered locus">Bathy11g01770</name>
</gene>
<protein>
    <submittedName>
        <fullName evidence="3">Uncharacterized protein</fullName>
    </submittedName>
</protein>
<feature type="compositionally biased region" description="Low complexity" evidence="2">
    <location>
        <begin position="228"/>
        <end position="246"/>
    </location>
</feature>
<sequence length="632" mass="70751">MATNASMMLSSTTAMRKNTNAVMHSSSRSAMSVACSTSKSGAFQKKMNYAPTSPSGGVPLRRRRTMRTNAVARGPGGGDFFEEEEKKYENNQQEMSSASSSTNNVSSSSSSSSKASSSSSHVDAGAKNELDPEMDLPRRNNNKDHAAASSSSSSFAREQQPTKKESASRDSKKKKVPPAATKKKSNDTNKNNNNNNNATRTMTTKENATIINSSVPKRSAKKSSGAITATTMATANNNNTTNNNNTKTKEEGEETCSSKKEEEDVEEDEDQAPKHETTILSKEQFETQKKRLELLIEEKEWAVEEARDNAARSSVKLQRVLDYVNAVEAYKELCSSRVPDTVSDFLGNYVNVLCLPKHAKGYDEALSFLGIDFEDLDEDDLEITHEDFLRETEHYMRIEERYDSERKETGGSFEDEGEYYEDDEEEYYEDDEDLLEALLGGDANYIAEMKLPLELHLAQDIDGNWRWLEDDLGRVLKRKPEGDFIFRLMSFEDLMNEGLNVNCLREEVDPNELIDFSKCRSFDDARRAMKEATEALRNMEADGWVVEKSFSATAASFGASSSGDSTDSVFDIREESSGRHLCMTKELRPLRTMSHVDGLHPEEDEKCEREIHREEAAGAMARDAFDSFDDNE</sequence>
<evidence type="ECO:0000256" key="1">
    <source>
        <dbReference type="SAM" id="Coils"/>
    </source>
</evidence>
<feature type="compositionally biased region" description="Basic and acidic residues" evidence="2">
    <location>
        <begin position="124"/>
        <end position="146"/>
    </location>
</feature>
<feature type="region of interest" description="Disordered" evidence="2">
    <location>
        <begin position="45"/>
        <end position="276"/>
    </location>
</feature>
<organism evidence="3 4">
    <name type="scientific">Bathycoccus prasinos</name>
    <dbReference type="NCBI Taxonomy" id="41875"/>
    <lineage>
        <taxon>Eukaryota</taxon>
        <taxon>Viridiplantae</taxon>
        <taxon>Chlorophyta</taxon>
        <taxon>Mamiellophyceae</taxon>
        <taxon>Mamiellales</taxon>
        <taxon>Bathycoccaceae</taxon>
        <taxon>Bathycoccus</taxon>
    </lineage>
</organism>
<name>K8EKP0_9CHLO</name>
<dbReference type="Proteomes" id="UP000198341">
    <property type="component" value="Chromosome 11"/>
</dbReference>
<feature type="coiled-coil region" evidence="1">
    <location>
        <begin position="282"/>
        <end position="309"/>
    </location>
</feature>
<dbReference type="OrthoDB" id="498175at2759"/>
<dbReference type="GeneID" id="19012857"/>
<keyword evidence="4" id="KW-1185">Reference proteome</keyword>
<feature type="compositionally biased region" description="Low complexity" evidence="2">
    <location>
        <begin position="188"/>
        <end position="205"/>
    </location>
</feature>
<proteinExistence type="predicted"/>
<evidence type="ECO:0000313" key="4">
    <source>
        <dbReference type="Proteomes" id="UP000198341"/>
    </source>
</evidence>
<evidence type="ECO:0000256" key="2">
    <source>
        <dbReference type="SAM" id="MobiDB-lite"/>
    </source>
</evidence>
<dbReference type="EMBL" id="FO082268">
    <property type="protein sequence ID" value="CCO18606.1"/>
    <property type="molecule type" value="Genomic_DNA"/>
</dbReference>
<evidence type="ECO:0000313" key="3">
    <source>
        <dbReference type="EMBL" id="CCO18606.1"/>
    </source>
</evidence>
<feature type="compositionally biased region" description="Basic and acidic residues" evidence="2">
    <location>
        <begin position="160"/>
        <end position="170"/>
    </location>
</feature>